<dbReference type="Pfam" id="PF20520">
    <property type="entry name" value="Ac45-VOA1_TM"/>
    <property type="match status" value="1"/>
</dbReference>
<feature type="transmembrane region" description="Helical" evidence="10">
    <location>
        <begin position="254"/>
        <end position="273"/>
    </location>
</feature>
<evidence type="ECO:0000256" key="11">
    <source>
        <dbReference type="SAM" id="SignalP"/>
    </source>
</evidence>
<evidence type="ECO:0000256" key="7">
    <source>
        <dbReference type="ARBA" id="ARBA00022989"/>
    </source>
</evidence>
<dbReference type="GO" id="GO:0071555">
    <property type="term" value="P:cell wall organization"/>
    <property type="evidence" value="ECO:0007669"/>
    <property type="project" value="UniProtKB-KW"/>
</dbReference>
<dbReference type="AlphaFoldDB" id="A0A9P9IWJ1"/>
<dbReference type="InterPro" id="IPR037654">
    <property type="entry name" value="Big1"/>
</dbReference>
<dbReference type="GO" id="GO:0005789">
    <property type="term" value="C:endoplasmic reticulum membrane"/>
    <property type="evidence" value="ECO:0007669"/>
    <property type="project" value="UniProtKB-SubCell"/>
</dbReference>
<evidence type="ECO:0000256" key="8">
    <source>
        <dbReference type="ARBA" id="ARBA00023136"/>
    </source>
</evidence>
<feature type="chain" id="PRO_5040317970" description="Protein BIG1" evidence="11">
    <location>
        <begin position="21"/>
        <end position="297"/>
    </location>
</feature>
<evidence type="ECO:0000256" key="5">
    <source>
        <dbReference type="ARBA" id="ARBA00022729"/>
    </source>
</evidence>
<evidence type="ECO:0000313" key="13">
    <source>
        <dbReference type="EMBL" id="KAH7134881.1"/>
    </source>
</evidence>
<evidence type="ECO:0000256" key="6">
    <source>
        <dbReference type="ARBA" id="ARBA00022824"/>
    </source>
</evidence>
<feature type="domain" description="V-type proton ATPase subunit S1/VOA1 transmembrane" evidence="12">
    <location>
        <begin position="249"/>
        <end position="288"/>
    </location>
</feature>
<dbReference type="OrthoDB" id="9985059at2759"/>
<comment type="subcellular location">
    <subcellularLocation>
        <location evidence="1">Endoplasmic reticulum membrane</location>
        <topology evidence="1">Single-pass type I membrane protein</topology>
    </subcellularLocation>
</comment>
<dbReference type="EMBL" id="JAGMWT010000002">
    <property type="protein sequence ID" value="KAH7134881.1"/>
    <property type="molecule type" value="Genomic_DNA"/>
</dbReference>
<evidence type="ECO:0000256" key="3">
    <source>
        <dbReference type="ARBA" id="ARBA00022089"/>
    </source>
</evidence>
<evidence type="ECO:0000256" key="1">
    <source>
        <dbReference type="ARBA" id="ARBA00004115"/>
    </source>
</evidence>
<evidence type="ECO:0000259" key="12">
    <source>
        <dbReference type="Pfam" id="PF20520"/>
    </source>
</evidence>
<keyword evidence="9" id="KW-0961">Cell wall biogenesis/degradation</keyword>
<comment type="caution">
    <text evidence="13">The sequence shown here is derived from an EMBL/GenBank/DDBJ whole genome shotgun (WGS) entry which is preliminary data.</text>
</comment>
<evidence type="ECO:0000313" key="14">
    <source>
        <dbReference type="Proteomes" id="UP000700596"/>
    </source>
</evidence>
<keyword evidence="14" id="KW-1185">Reference proteome</keyword>
<dbReference type="Proteomes" id="UP000700596">
    <property type="component" value="Unassembled WGS sequence"/>
</dbReference>
<keyword evidence="8 10" id="KW-0472">Membrane</keyword>
<evidence type="ECO:0000256" key="9">
    <source>
        <dbReference type="ARBA" id="ARBA00023316"/>
    </source>
</evidence>
<dbReference type="GO" id="GO:0006078">
    <property type="term" value="P:(1-&gt;6)-beta-D-glucan biosynthetic process"/>
    <property type="evidence" value="ECO:0007669"/>
    <property type="project" value="TreeGrafter"/>
</dbReference>
<comment type="similarity">
    <text evidence="2">Belongs to the BIG1 family.</text>
</comment>
<keyword evidence="6" id="KW-0256">Endoplasmic reticulum</keyword>
<dbReference type="GO" id="GO:0009272">
    <property type="term" value="P:fungal-type cell wall biogenesis"/>
    <property type="evidence" value="ECO:0007669"/>
    <property type="project" value="TreeGrafter"/>
</dbReference>
<evidence type="ECO:0000256" key="2">
    <source>
        <dbReference type="ARBA" id="ARBA00008203"/>
    </source>
</evidence>
<gene>
    <name evidence="13" type="ORF">B0J11DRAFT_575510</name>
</gene>
<feature type="signal peptide" evidence="11">
    <location>
        <begin position="1"/>
        <end position="20"/>
    </location>
</feature>
<keyword evidence="7 10" id="KW-1133">Transmembrane helix</keyword>
<keyword evidence="4 10" id="KW-0812">Transmembrane</keyword>
<name>A0A9P9IWJ1_9PLEO</name>
<evidence type="ECO:0000256" key="4">
    <source>
        <dbReference type="ARBA" id="ARBA00022692"/>
    </source>
</evidence>
<dbReference type="InterPro" id="IPR046756">
    <property type="entry name" value="VAS1/VOA1_TM"/>
</dbReference>
<proteinExistence type="inferred from homology"/>
<dbReference type="PANTHER" id="PTHR28285">
    <property type="entry name" value="PROTEIN BIG1"/>
    <property type="match status" value="1"/>
</dbReference>
<evidence type="ECO:0000256" key="10">
    <source>
        <dbReference type="SAM" id="Phobius"/>
    </source>
</evidence>
<reference evidence="13" key="1">
    <citation type="journal article" date="2021" name="Nat. Commun.">
        <title>Genetic determinants of endophytism in the Arabidopsis root mycobiome.</title>
        <authorList>
            <person name="Mesny F."/>
            <person name="Miyauchi S."/>
            <person name="Thiergart T."/>
            <person name="Pickel B."/>
            <person name="Atanasova L."/>
            <person name="Karlsson M."/>
            <person name="Huettel B."/>
            <person name="Barry K.W."/>
            <person name="Haridas S."/>
            <person name="Chen C."/>
            <person name="Bauer D."/>
            <person name="Andreopoulos W."/>
            <person name="Pangilinan J."/>
            <person name="LaButti K."/>
            <person name="Riley R."/>
            <person name="Lipzen A."/>
            <person name="Clum A."/>
            <person name="Drula E."/>
            <person name="Henrissat B."/>
            <person name="Kohler A."/>
            <person name="Grigoriev I.V."/>
            <person name="Martin F.M."/>
            <person name="Hacquard S."/>
        </authorList>
    </citation>
    <scope>NUCLEOTIDE SEQUENCE</scope>
    <source>
        <strain evidence="13">MPI-CAGE-CH-0243</strain>
    </source>
</reference>
<organism evidence="13 14">
    <name type="scientific">Dendryphion nanum</name>
    <dbReference type="NCBI Taxonomy" id="256645"/>
    <lineage>
        <taxon>Eukaryota</taxon>
        <taxon>Fungi</taxon>
        <taxon>Dikarya</taxon>
        <taxon>Ascomycota</taxon>
        <taxon>Pezizomycotina</taxon>
        <taxon>Dothideomycetes</taxon>
        <taxon>Pleosporomycetidae</taxon>
        <taxon>Pleosporales</taxon>
        <taxon>Torulaceae</taxon>
        <taxon>Dendryphion</taxon>
    </lineage>
</organism>
<dbReference type="PANTHER" id="PTHR28285:SF1">
    <property type="entry name" value="PROTEIN BIG1"/>
    <property type="match status" value="1"/>
</dbReference>
<sequence>MAKVFVGAALAIATLPSTLAFRNTSPFLLLSTADLSISGKNLQISQSSAITNQLADVLSACPTERYIVVQQEGVSSADYEAGLGSRFDASLHDKGIKSSIEVAQVVGTISIDDISSQIQKACGAKVERLQQPRLGQPVQFEPLDLQGPLVVELLLQPPGKGDRSTAMHAQNSWVSDAIDQRTSGDFTVIYTTTPRTDAEALPHPYEMETPFKDAVHMELKRDVSAHSRDRKAANGTDSEAAGGLFETYQFLNPGLFMGLSAAVPLILILIGGLKALSGLEVSYFAFSKEMGPAAQRK</sequence>
<keyword evidence="5 11" id="KW-0732">Signal</keyword>
<protein>
    <recommendedName>
        <fullName evidence="3">Protein BIG1</fullName>
    </recommendedName>
</protein>
<accession>A0A9P9IWJ1</accession>